<dbReference type="GO" id="GO:0016705">
    <property type="term" value="F:oxidoreductase activity, acting on paired donors, with incorporation or reduction of molecular oxygen"/>
    <property type="evidence" value="ECO:0007669"/>
    <property type="project" value="InterPro"/>
</dbReference>
<evidence type="ECO:0000256" key="8">
    <source>
        <dbReference type="RuleBase" id="RU000461"/>
    </source>
</evidence>
<evidence type="ECO:0000256" key="6">
    <source>
        <dbReference type="ARBA" id="ARBA00043906"/>
    </source>
</evidence>
<evidence type="ECO:0000256" key="4">
    <source>
        <dbReference type="ARBA" id="ARBA00023002"/>
    </source>
</evidence>
<dbReference type="GO" id="GO:0020037">
    <property type="term" value="F:heme binding"/>
    <property type="evidence" value="ECO:0007669"/>
    <property type="project" value="InterPro"/>
</dbReference>
<protein>
    <recommendedName>
        <fullName evidence="12">Cytochrome P450</fullName>
    </recommendedName>
</protein>
<comment type="similarity">
    <text evidence="1 8">Belongs to the cytochrome P450 family.</text>
</comment>
<dbReference type="SUPFAM" id="SSF48264">
    <property type="entry name" value="Cytochrome P450"/>
    <property type="match status" value="1"/>
</dbReference>
<dbReference type="InterPro" id="IPR036396">
    <property type="entry name" value="Cyt_P450_sf"/>
</dbReference>
<dbReference type="InterPro" id="IPR002401">
    <property type="entry name" value="Cyt_P450_E_grp-I"/>
</dbReference>
<evidence type="ECO:0000256" key="7">
    <source>
        <dbReference type="PIRSR" id="PIRSR602401-1"/>
    </source>
</evidence>
<dbReference type="Proteomes" id="UP000663870">
    <property type="component" value="Unassembled WGS sequence"/>
</dbReference>
<evidence type="ECO:0000313" key="9">
    <source>
        <dbReference type="EMBL" id="CAF1466662.1"/>
    </source>
</evidence>
<dbReference type="PANTHER" id="PTHR24302:SF15">
    <property type="entry name" value="FATTY-ACID PEROXYGENASE"/>
    <property type="match status" value="1"/>
</dbReference>
<feature type="binding site" description="axial binding residue" evidence="7">
    <location>
        <position position="281"/>
    </location>
    <ligand>
        <name>heme</name>
        <dbReference type="ChEBI" id="CHEBI:30413"/>
    </ligand>
    <ligandPart>
        <name>Fe</name>
        <dbReference type="ChEBI" id="CHEBI:18248"/>
    </ligandPart>
</feature>
<accession>A0A816E6W2</accession>
<comment type="caution">
    <text evidence="10">The sequence shown here is derived from an EMBL/GenBank/DDBJ whole genome shotgun (WGS) entry which is preliminary data.</text>
</comment>
<evidence type="ECO:0000256" key="1">
    <source>
        <dbReference type="ARBA" id="ARBA00010617"/>
    </source>
</evidence>
<dbReference type="GO" id="GO:0008395">
    <property type="term" value="F:steroid hydroxylase activity"/>
    <property type="evidence" value="ECO:0007669"/>
    <property type="project" value="TreeGrafter"/>
</dbReference>
<dbReference type="Gene3D" id="1.10.630.10">
    <property type="entry name" value="Cytochrome P450"/>
    <property type="match status" value="1"/>
</dbReference>
<evidence type="ECO:0000313" key="10">
    <source>
        <dbReference type="EMBL" id="CAF1643752.1"/>
    </source>
</evidence>
<keyword evidence="3 7" id="KW-0479">Metal-binding</keyword>
<keyword evidence="11" id="KW-1185">Reference proteome</keyword>
<reference evidence="10" key="1">
    <citation type="submission" date="2021-02" db="EMBL/GenBank/DDBJ databases">
        <authorList>
            <person name="Nowell W R."/>
        </authorList>
    </citation>
    <scope>NUCLEOTIDE SEQUENCE</scope>
</reference>
<evidence type="ECO:0000256" key="3">
    <source>
        <dbReference type="ARBA" id="ARBA00022723"/>
    </source>
</evidence>
<gene>
    <name evidence="10" type="ORF">JXQ802_LOCUS53573</name>
    <name evidence="9" type="ORF">PYM288_LOCUS37173</name>
</gene>
<dbReference type="AlphaFoldDB" id="A0A816E6W2"/>
<evidence type="ECO:0000256" key="2">
    <source>
        <dbReference type="ARBA" id="ARBA00022617"/>
    </source>
</evidence>
<evidence type="ECO:0000256" key="5">
    <source>
        <dbReference type="ARBA" id="ARBA00023004"/>
    </source>
</evidence>
<dbReference type="EMBL" id="CAJNOH010007838">
    <property type="protein sequence ID" value="CAF1466662.1"/>
    <property type="molecule type" value="Genomic_DNA"/>
</dbReference>
<keyword evidence="5 7" id="KW-0408">Iron</keyword>
<dbReference type="InterPro" id="IPR001128">
    <property type="entry name" value="Cyt_P450"/>
</dbReference>
<keyword evidence="2 7" id="KW-0349">Heme</keyword>
<keyword evidence="8" id="KW-0503">Monooxygenase</keyword>
<comment type="function">
    <text evidence="6">Cytochromes P450 are a group of heme-thiolate monooxygenases. They oxidize a variety of structurally unrelated compounds, including steroids, fatty acids, and xenobiotics.</text>
</comment>
<name>A0A816E6W2_9BILA</name>
<dbReference type="GO" id="GO:0005506">
    <property type="term" value="F:iron ion binding"/>
    <property type="evidence" value="ECO:0007669"/>
    <property type="project" value="InterPro"/>
</dbReference>
<dbReference type="Proteomes" id="UP000663854">
    <property type="component" value="Unassembled WGS sequence"/>
</dbReference>
<dbReference type="InterPro" id="IPR050705">
    <property type="entry name" value="Cytochrome_P450_3A"/>
</dbReference>
<keyword evidence="4 8" id="KW-0560">Oxidoreductase</keyword>
<proteinExistence type="inferred from homology"/>
<dbReference type="PROSITE" id="PS00086">
    <property type="entry name" value="CYTOCHROME_P450"/>
    <property type="match status" value="1"/>
</dbReference>
<dbReference type="Pfam" id="PF00067">
    <property type="entry name" value="p450"/>
    <property type="match status" value="1"/>
</dbReference>
<dbReference type="PRINTS" id="PR00463">
    <property type="entry name" value="EP450I"/>
</dbReference>
<evidence type="ECO:0000313" key="11">
    <source>
        <dbReference type="Proteomes" id="UP000663870"/>
    </source>
</evidence>
<sequence length="335" mass="38489">MDVICHCAFGMDTDMENDLDNELMAKAAVIFKQDIERMLLTKLSRLMPWLTPFLTQLVLCQMAVFRGLHKLAPTIFPDMFDKIPRFWLLSRVQQVIDARTTSSAMTKRVDLLQLMLDTNVTRCEGTIHERGLTNDEIKANVFLFMVAGFDTTSTIFAYSTYILATEPEIQKKLQAEIDDQHGKELDYDTVTKMEYMDLFLREVLRMYPASTAAITRVCNETTTVCGHNIHKGSIIQPDILTVHYNYDLWGPEDPNRFVPERHATKRHSMALLTFGAGPRICIGMRFALMEIKMGLAHLLRHYVVLPGEHLEAGFQLRETFVIQPDAVYIKLNKRH</sequence>
<evidence type="ECO:0008006" key="12">
    <source>
        <dbReference type="Google" id="ProtNLM"/>
    </source>
</evidence>
<dbReference type="PANTHER" id="PTHR24302">
    <property type="entry name" value="CYTOCHROME P450 FAMILY 3"/>
    <property type="match status" value="1"/>
</dbReference>
<organism evidence="10 11">
    <name type="scientific">Rotaria sordida</name>
    <dbReference type="NCBI Taxonomy" id="392033"/>
    <lineage>
        <taxon>Eukaryota</taxon>
        <taxon>Metazoa</taxon>
        <taxon>Spiralia</taxon>
        <taxon>Gnathifera</taxon>
        <taxon>Rotifera</taxon>
        <taxon>Eurotatoria</taxon>
        <taxon>Bdelloidea</taxon>
        <taxon>Philodinida</taxon>
        <taxon>Philodinidae</taxon>
        <taxon>Rotaria</taxon>
    </lineage>
</organism>
<dbReference type="EMBL" id="CAJNOL010009507">
    <property type="protein sequence ID" value="CAF1643752.1"/>
    <property type="molecule type" value="Genomic_DNA"/>
</dbReference>
<dbReference type="PRINTS" id="PR00385">
    <property type="entry name" value="P450"/>
</dbReference>
<comment type="cofactor">
    <cofactor evidence="7">
        <name>heme</name>
        <dbReference type="ChEBI" id="CHEBI:30413"/>
    </cofactor>
</comment>
<dbReference type="InterPro" id="IPR017972">
    <property type="entry name" value="Cyt_P450_CS"/>
</dbReference>